<dbReference type="SUPFAM" id="SSF88659">
    <property type="entry name" value="Sigma3 and sigma4 domains of RNA polymerase sigma factors"/>
    <property type="match status" value="1"/>
</dbReference>
<reference evidence="6" key="1">
    <citation type="submission" date="2023-03" db="EMBL/GenBank/DDBJ databases">
        <title>Edaphobacter sp.</title>
        <authorList>
            <person name="Huber K.J."/>
            <person name="Papendorf J."/>
            <person name="Pilke C."/>
            <person name="Bunk B."/>
            <person name="Sproeer C."/>
            <person name="Pester M."/>
        </authorList>
    </citation>
    <scope>NUCLEOTIDE SEQUENCE</scope>
    <source>
        <strain evidence="6">DSM 110680</strain>
    </source>
</reference>
<dbReference type="InterPro" id="IPR013325">
    <property type="entry name" value="RNA_pol_sigma_r2"/>
</dbReference>
<evidence type="ECO:0000259" key="5">
    <source>
        <dbReference type="Pfam" id="PF07638"/>
    </source>
</evidence>
<dbReference type="PANTHER" id="PTHR43133">
    <property type="entry name" value="RNA POLYMERASE ECF-TYPE SIGMA FACTO"/>
    <property type="match status" value="1"/>
</dbReference>
<keyword evidence="3" id="KW-0731">Sigma factor</keyword>
<dbReference type="NCBIfam" id="TIGR02999">
    <property type="entry name" value="Sig-70_X6"/>
    <property type="match status" value="1"/>
</dbReference>
<dbReference type="RefSeq" id="WP_348264778.1">
    <property type="nucleotide sequence ID" value="NZ_CP121196.1"/>
</dbReference>
<dbReference type="InterPro" id="IPR036388">
    <property type="entry name" value="WH-like_DNA-bd_sf"/>
</dbReference>
<evidence type="ECO:0000256" key="2">
    <source>
        <dbReference type="ARBA" id="ARBA00023015"/>
    </source>
</evidence>
<dbReference type="EMBL" id="CP121196">
    <property type="protein sequence ID" value="XBH19559.1"/>
    <property type="molecule type" value="Genomic_DNA"/>
</dbReference>
<dbReference type="NCBIfam" id="TIGR02937">
    <property type="entry name" value="sigma70-ECF"/>
    <property type="match status" value="1"/>
</dbReference>
<dbReference type="GO" id="GO:0006352">
    <property type="term" value="P:DNA-templated transcription initiation"/>
    <property type="evidence" value="ECO:0007669"/>
    <property type="project" value="InterPro"/>
</dbReference>
<proteinExistence type="inferred from homology"/>
<organism evidence="6">
    <name type="scientific">Telmatobacter sp. DSM 110680</name>
    <dbReference type="NCBI Taxonomy" id="3036704"/>
    <lineage>
        <taxon>Bacteria</taxon>
        <taxon>Pseudomonadati</taxon>
        <taxon>Acidobacteriota</taxon>
        <taxon>Terriglobia</taxon>
        <taxon>Terriglobales</taxon>
        <taxon>Acidobacteriaceae</taxon>
        <taxon>Telmatobacter</taxon>
    </lineage>
</organism>
<protein>
    <submittedName>
        <fullName evidence="6">ECF-type sigma factor</fullName>
    </submittedName>
</protein>
<dbReference type="InterPro" id="IPR014284">
    <property type="entry name" value="RNA_pol_sigma-70_dom"/>
</dbReference>
<dbReference type="AlphaFoldDB" id="A0AAU7DPF3"/>
<dbReference type="InterPro" id="IPR039425">
    <property type="entry name" value="RNA_pol_sigma-70-like"/>
</dbReference>
<evidence type="ECO:0000256" key="4">
    <source>
        <dbReference type="ARBA" id="ARBA00023163"/>
    </source>
</evidence>
<evidence type="ECO:0000256" key="1">
    <source>
        <dbReference type="ARBA" id="ARBA00010641"/>
    </source>
</evidence>
<feature type="domain" description="RNA polymerase sigma-70 ECF-like HTH" evidence="5">
    <location>
        <begin position="9"/>
        <end position="186"/>
    </location>
</feature>
<dbReference type="InterPro" id="IPR053812">
    <property type="entry name" value="HTH_Sigma70_ECF-like"/>
</dbReference>
<dbReference type="GO" id="GO:0016987">
    <property type="term" value="F:sigma factor activity"/>
    <property type="evidence" value="ECO:0007669"/>
    <property type="project" value="UniProtKB-KW"/>
</dbReference>
<keyword evidence="4" id="KW-0804">Transcription</keyword>
<sequence>MDPGDHAGEVTVLLRDWTAGKPGALDELFDLVYPQLRRIAGALFRNERQENILQPTGVVNELFLKLIRQRSLRFEDREHFYSLSARLMRRVLLDQARHQSRKKRDGDLNIPLTEELAWIGSKPIEAIDLDRVLAELEEMDPRKCRMVELRFFLGFTADETAELLSLSKATVDRELRFVRGWLHERLAPDEM</sequence>
<dbReference type="SUPFAM" id="SSF88946">
    <property type="entry name" value="Sigma2 domain of RNA polymerase sigma factors"/>
    <property type="match status" value="1"/>
</dbReference>
<dbReference type="PANTHER" id="PTHR43133:SF39">
    <property type="entry name" value="SIMILAR TO RNA POLYMERASE SIGMA-E FACTOR"/>
    <property type="match status" value="1"/>
</dbReference>
<dbReference type="InterPro" id="IPR011517">
    <property type="entry name" value="RNA_pol_sigma70_ECF-like"/>
</dbReference>
<dbReference type="InterPro" id="IPR013324">
    <property type="entry name" value="RNA_pol_sigma_r3/r4-like"/>
</dbReference>
<accession>A0AAU7DPF3</accession>
<gene>
    <name evidence="6" type="ORF">P8935_09610</name>
</gene>
<dbReference type="Gene3D" id="1.10.10.10">
    <property type="entry name" value="Winged helix-like DNA-binding domain superfamily/Winged helix DNA-binding domain"/>
    <property type="match status" value="1"/>
</dbReference>
<evidence type="ECO:0000256" key="3">
    <source>
        <dbReference type="ARBA" id="ARBA00023082"/>
    </source>
</evidence>
<evidence type="ECO:0000313" key="6">
    <source>
        <dbReference type="EMBL" id="XBH19559.1"/>
    </source>
</evidence>
<keyword evidence="2" id="KW-0805">Transcription regulation</keyword>
<dbReference type="Pfam" id="PF07638">
    <property type="entry name" value="Sigma70_ECF"/>
    <property type="match status" value="1"/>
</dbReference>
<dbReference type="Gene3D" id="1.10.1740.10">
    <property type="match status" value="1"/>
</dbReference>
<name>A0AAU7DPF3_9BACT</name>
<comment type="similarity">
    <text evidence="1">Belongs to the sigma-70 factor family. ECF subfamily.</text>
</comment>